<dbReference type="GO" id="GO:0006071">
    <property type="term" value="P:glycerol metabolic process"/>
    <property type="evidence" value="ECO:0007669"/>
    <property type="project" value="UniProtKB-KW"/>
</dbReference>
<keyword evidence="8" id="KW-0812">Transmembrane</keyword>
<evidence type="ECO:0000256" key="11">
    <source>
        <dbReference type="ARBA" id="ARBA00022989"/>
    </source>
</evidence>
<comment type="pathway">
    <text evidence="2">Glycerolipid metabolism; triacylglycerol biosynthesis.</text>
</comment>
<keyword evidence="6" id="KW-0444">Lipid biosynthesis</keyword>
<comment type="subcellular location">
    <subcellularLocation>
        <location evidence="1">Endoplasmic reticulum membrane</location>
        <topology evidence="1">Multi-pass membrane protein</topology>
    </subcellularLocation>
</comment>
<evidence type="ECO:0000256" key="2">
    <source>
        <dbReference type="ARBA" id="ARBA00004771"/>
    </source>
</evidence>
<comment type="similarity">
    <text evidence="4">Belongs to the diacylglycerol acyltransferase family.</text>
</comment>
<dbReference type="Pfam" id="PF03982">
    <property type="entry name" value="DAGAT"/>
    <property type="match status" value="1"/>
</dbReference>
<keyword evidence="12" id="KW-0443">Lipid metabolism</keyword>
<evidence type="ECO:0000256" key="7">
    <source>
        <dbReference type="ARBA" id="ARBA00022679"/>
    </source>
</evidence>
<evidence type="ECO:0000256" key="10">
    <source>
        <dbReference type="ARBA" id="ARBA00022824"/>
    </source>
</evidence>
<dbReference type="CDD" id="cd07987">
    <property type="entry name" value="LPLAT_MGAT-like"/>
    <property type="match status" value="1"/>
</dbReference>
<accession>A0A6B2LFU7</accession>
<protein>
    <recommendedName>
        <fullName evidence="5">diacylglycerol O-acyltransferase</fullName>
        <ecNumber evidence="5">2.3.1.20</ecNumber>
    </recommendedName>
</protein>
<evidence type="ECO:0000256" key="14">
    <source>
        <dbReference type="ARBA" id="ARBA00023315"/>
    </source>
</evidence>
<keyword evidence="13" id="KW-0472">Membrane</keyword>
<dbReference type="PANTHER" id="PTHR12317:SF0">
    <property type="entry name" value="ACYLTRANSFERASE"/>
    <property type="match status" value="1"/>
</dbReference>
<reference evidence="15" key="1">
    <citation type="journal article" date="2020" name="J. Eukaryot. Microbiol.">
        <title>De novo Sequencing, Assembly and Annotation of the Transcriptome for the Free-Living Testate Amoeba Arcella intermedia.</title>
        <authorList>
            <person name="Ribeiro G.M."/>
            <person name="Porfirio-Sousa A.L."/>
            <person name="Maurer-Alcala X.X."/>
            <person name="Katz L.A."/>
            <person name="Lahr D.J.G."/>
        </authorList>
    </citation>
    <scope>NUCLEOTIDE SEQUENCE</scope>
</reference>
<name>A0A6B2LFU7_9EUKA</name>
<dbReference type="GO" id="GO:0005789">
    <property type="term" value="C:endoplasmic reticulum membrane"/>
    <property type="evidence" value="ECO:0007669"/>
    <property type="project" value="UniProtKB-SubCell"/>
</dbReference>
<keyword evidence="10" id="KW-0256">Endoplasmic reticulum</keyword>
<evidence type="ECO:0000313" key="15">
    <source>
        <dbReference type="EMBL" id="NDV35727.1"/>
    </source>
</evidence>
<comment type="pathway">
    <text evidence="3">Lipid metabolism.</text>
</comment>
<keyword evidence="7" id="KW-0808">Transferase</keyword>
<evidence type="ECO:0000256" key="1">
    <source>
        <dbReference type="ARBA" id="ARBA00004477"/>
    </source>
</evidence>
<sequence>MCTDVLGWFSKKYHPQDKRDLGAYIVHKIPLYRDLMLWLGVVDAGKTTAHKLLASGRSMYLIPGGVMEQMLTIEGKHRVYLNTRKGFVRLAVEFGTDLVPVYTFGETSLFSLSPFLLNFRLWIASKFQIAIPIFYSKRWGIPIPFLNYPVPLKVCVGPPIKVNQMSPSHPNFHEYVDEMHQQFKTALTELFEKHKVHCGYPDAILEFLPIIHSKTKND</sequence>
<evidence type="ECO:0000256" key="8">
    <source>
        <dbReference type="ARBA" id="ARBA00022692"/>
    </source>
</evidence>
<evidence type="ECO:0000256" key="3">
    <source>
        <dbReference type="ARBA" id="ARBA00005189"/>
    </source>
</evidence>
<organism evidence="15">
    <name type="scientific">Arcella intermedia</name>
    <dbReference type="NCBI Taxonomy" id="1963864"/>
    <lineage>
        <taxon>Eukaryota</taxon>
        <taxon>Amoebozoa</taxon>
        <taxon>Tubulinea</taxon>
        <taxon>Elardia</taxon>
        <taxon>Arcellinida</taxon>
        <taxon>Sphaerothecina</taxon>
        <taxon>Arcellidae</taxon>
        <taxon>Arcella</taxon>
    </lineage>
</organism>
<dbReference type="GO" id="GO:0019432">
    <property type="term" value="P:triglyceride biosynthetic process"/>
    <property type="evidence" value="ECO:0007669"/>
    <property type="project" value="TreeGrafter"/>
</dbReference>
<dbReference type="PANTHER" id="PTHR12317">
    <property type="entry name" value="DIACYLGLYCEROL O-ACYLTRANSFERASE"/>
    <property type="match status" value="1"/>
</dbReference>
<keyword evidence="14" id="KW-0012">Acyltransferase</keyword>
<evidence type="ECO:0000256" key="12">
    <source>
        <dbReference type="ARBA" id="ARBA00023098"/>
    </source>
</evidence>
<evidence type="ECO:0000256" key="13">
    <source>
        <dbReference type="ARBA" id="ARBA00023136"/>
    </source>
</evidence>
<keyword evidence="11" id="KW-1133">Transmembrane helix</keyword>
<proteinExistence type="inferred from homology"/>
<keyword evidence="9" id="KW-0319">Glycerol metabolism</keyword>
<dbReference type="AlphaFoldDB" id="A0A6B2LFU7"/>
<dbReference type="InterPro" id="IPR007130">
    <property type="entry name" value="DAGAT"/>
</dbReference>
<evidence type="ECO:0000256" key="5">
    <source>
        <dbReference type="ARBA" id="ARBA00013244"/>
    </source>
</evidence>
<dbReference type="GO" id="GO:0004144">
    <property type="term" value="F:diacylglycerol O-acyltransferase activity"/>
    <property type="evidence" value="ECO:0007669"/>
    <property type="project" value="UniProtKB-EC"/>
</dbReference>
<evidence type="ECO:0000256" key="4">
    <source>
        <dbReference type="ARBA" id="ARBA00005420"/>
    </source>
</evidence>
<evidence type="ECO:0000256" key="6">
    <source>
        <dbReference type="ARBA" id="ARBA00022516"/>
    </source>
</evidence>
<evidence type="ECO:0000256" key="9">
    <source>
        <dbReference type="ARBA" id="ARBA00022798"/>
    </source>
</evidence>
<dbReference type="EMBL" id="GIBP01006758">
    <property type="protein sequence ID" value="NDV35727.1"/>
    <property type="molecule type" value="Transcribed_RNA"/>
</dbReference>
<dbReference type="EC" id="2.3.1.20" evidence="5"/>